<dbReference type="EMBL" id="QGKY02001250">
    <property type="protein sequence ID" value="KAF2560694.1"/>
    <property type="molecule type" value="Genomic_DNA"/>
</dbReference>
<comment type="caution">
    <text evidence="2">The sequence shown here is derived from an EMBL/GenBank/DDBJ whole genome shotgun (WGS) entry which is preliminary data.</text>
</comment>
<protein>
    <submittedName>
        <fullName evidence="2">Uncharacterized protein</fullName>
    </submittedName>
</protein>
<organism evidence="2">
    <name type="scientific">Brassica cretica</name>
    <name type="common">Mustard</name>
    <dbReference type="NCBI Taxonomy" id="69181"/>
    <lineage>
        <taxon>Eukaryota</taxon>
        <taxon>Viridiplantae</taxon>
        <taxon>Streptophyta</taxon>
        <taxon>Embryophyta</taxon>
        <taxon>Tracheophyta</taxon>
        <taxon>Spermatophyta</taxon>
        <taxon>Magnoliopsida</taxon>
        <taxon>eudicotyledons</taxon>
        <taxon>Gunneridae</taxon>
        <taxon>Pentapetalae</taxon>
        <taxon>rosids</taxon>
        <taxon>malvids</taxon>
        <taxon>Brassicales</taxon>
        <taxon>Brassicaceae</taxon>
        <taxon>Brassiceae</taxon>
        <taxon>Brassica</taxon>
    </lineage>
</organism>
<feature type="compositionally biased region" description="Acidic residues" evidence="1">
    <location>
        <begin position="256"/>
        <end position="268"/>
    </location>
</feature>
<evidence type="ECO:0000313" key="2">
    <source>
        <dbReference type="EMBL" id="KAF2560694.1"/>
    </source>
</evidence>
<sequence length="357" mass="40223">MESEHRPTVIKNTGSTALKMEDMDFGQTLIDGITTTSSDESTETSIDASLQISIDDTPPEAEDMHFGRTLIDGIRTTSSDESTETSTDASLQISIDDTPPEAGKFSHTNHDNEEVVLGEPKDFVDIPTLKDRYPNHDTDSFTRNYNATDGSRRGRAKFRLNKAFTGNRKMATDLNETINTFYSELMRKFDALEKESIMESEHRPTVIKNDRSTVVAKTGESRSRPILLDNPDPGSEPFLEKEWSNTEKAEKATINLDEEEEESEEDVEIDRQEGNNVDRPTMGNIDRQTGNNVDRHSTPAKPATTFNRQTSLLCGDISELAEESFIDLCSDDPLEKVLTFTEKEMFNIDNRLMNMRD</sequence>
<name>A0A8S9HT73_BRACR</name>
<proteinExistence type="predicted"/>
<feature type="region of interest" description="Disordered" evidence="1">
    <location>
        <begin position="215"/>
        <end position="303"/>
    </location>
</feature>
<gene>
    <name evidence="2" type="ORF">F2Q70_00017006</name>
</gene>
<dbReference type="AlphaFoldDB" id="A0A8S9HT73"/>
<feature type="compositionally biased region" description="Basic and acidic residues" evidence="1">
    <location>
        <begin position="238"/>
        <end position="251"/>
    </location>
</feature>
<reference evidence="2" key="1">
    <citation type="submission" date="2019-12" db="EMBL/GenBank/DDBJ databases">
        <title>Genome sequencing and annotation of Brassica cretica.</title>
        <authorList>
            <person name="Studholme D.J."/>
            <person name="Sarris P.F."/>
        </authorList>
    </citation>
    <scope>NUCLEOTIDE SEQUENCE</scope>
    <source>
        <strain evidence="2">PFS-102/07</strain>
        <tissue evidence="2">Leaf</tissue>
    </source>
</reference>
<evidence type="ECO:0000256" key="1">
    <source>
        <dbReference type="SAM" id="MobiDB-lite"/>
    </source>
</evidence>
<accession>A0A8S9HT73</accession>